<evidence type="ECO:0000256" key="6">
    <source>
        <dbReference type="SAM" id="MobiDB-lite"/>
    </source>
</evidence>
<proteinExistence type="predicted"/>
<dbReference type="InterPro" id="IPR027469">
    <property type="entry name" value="Cation_efflux_TMD_sf"/>
</dbReference>
<gene>
    <name evidence="9" type="primary">ziaA</name>
    <name evidence="9" type="ORF">LNAOJCKE_4606</name>
</gene>
<feature type="domain" description="HMA" evidence="8">
    <location>
        <begin position="14"/>
        <end position="80"/>
    </location>
</feature>
<dbReference type="PROSITE" id="PS01047">
    <property type="entry name" value="HMA_1"/>
    <property type="match status" value="1"/>
</dbReference>
<feature type="compositionally biased region" description="Basic and acidic residues" evidence="6">
    <location>
        <begin position="95"/>
        <end position="111"/>
    </location>
</feature>
<reference evidence="9" key="1">
    <citation type="journal article" date="2021" name="Front. Microbiol.">
        <title>Comprehensive Comparative Genomics and Phenotyping of Methylobacterium Species.</title>
        <authorList>
            <person name="Alessa O."/>
            <person name="Ogura Y."/>
            <person name="Fujitani Y."/>
            <person name="Takami H."/>
            <person name="Hayashi T."/>
            <person name="Sahin N."/>
            <person name="Tani A."/>
        </authorList>
    </citation>
    <scope>NUCLEOTIDE SEQUENCE</scope>
    <source>
        <strain evidence="9">NBRC 15686</strain>
    </source>
</reference>
<dbReference type="Gene3D" id="3.30.70.100">
    <property type="match status" value="1"/>
</dbReference>
<evidence type="ECO:0000256" key="7">
    <source>
        <dbReference type="SAM" id="Phobius"/>
    </source>
</evidence>
<keyword evidence="3" id="KW-0479">Metal-binding</keyword>
<name>A0ABQ4UJA4_9HYPH</name>
<comment type="caution">
    <text evidence="9">The sequence shown here is derived from an EMBL/GenBank/DDBJ whole genome shotgun (WGS) entry which is preliminary data.</text>
</comment>
<protein>
    <submittedName>
        <fullName evidence="9">Zinc-transporting ATPase</fullName>
    </submittedName>
</protein>
<keyword evidence="4 7" id="KW-1133">Transmembrane helix</keyword>
<dbReference type="SUPFAM" id="SSF161111">
    <property type="entry name" value="Cation efflux protein transmembrane domain-like"/>
    <property type="match status" value="1"/>
</dbReference>
<dbReference type="CDD" id="cd00371">
    <property type="entry name" value="HMA"/>
    <property type="match status" value="1"/>
</dbReference>
<keyword evidence="5 7" id="KW-0472">Membrane</keyword>
<dbReference type="InterPro" id="IPR036163">
    <property type="entry name" value="HMA_dom_sf"/>
</dbReference>
<dbReference type="InterPro" id="IPR017969">
    <property type="entry name" value="Heavy-metal-associated_CS"/>
</dbReference>
<dbReference type="InterPro" id="IPR006121">
    <property type="entry name" value="HMA_dom"/>
</dbReference>
<accession>A0ABQ4UJA4</accession>
<evidence type="ECO:0000259" key="8">
    <source>
        <dbReference type="PROSITE" id="PS50846"/>
    </source>
</evidence>
<feature type="transmembrane region" description="Helical" evidence="7">
    <location>
        <begin position="120"/>
        <end position="139"/>
    </location>
</feature>
<keyword evidence="2 7" id="KW-0812">Transmembrane</keyword>
<dbReference type="EMBL" id="BPRC01000026">
    <property type="protein sequence ID" value="GJE67375.1"/>
    <property type="molecule type" value="Genomic_DNA"/>
</dbReference>
<feature type="region of interest" description="Disordered" evidence="6">
    <location>
        <begin position="82"/>
        <end position="111"/>
    </location>
</feature>
<reference evidence="9" key="2">
    <citation type="submission" date="2021-08" db="EMBL/GenBank/DDBJ databases">
        <authorList>
            <person name="Tani A."/>
            <person name="Ola A."/>
            <person name="Ogura Y."/>
            <person name="Katsura K."/>
            <person name="Hayashi T."/>
        </authorList>
    </citation>
    <scope>NUCLEOTIDE SEQUENCE</scope>
    <source>
        <strain evidence="9">NBRC 15686</strain>
    </source>
</reference>
<evidence type="ECO:0000256" key="2">
    <source>
        <dbReference type="ARBA" id="ARBA00022692"/>
    </source>
</evidence>
<organism evidence="9 10">
    <name type="scientific">Methylorubrum aminovorans</name>
    <dbReference type="NCBI Taxonomy" id="269069"/>
    <lineage>
        <taxon>Bacteria</taxon>
        <taxon>Pseudomonadati</taxon>
        <taxon>Pseudomonadota</taxon>
        <taxon>Alphaproteobacteria</taxon>
        <taxon>Hyphomicrobiales</taxon>
        <taxon>Methylobacteriaceae</taxon>
        <taxon>Methylorubrum</taxon>
    </lineage>
</organism>
<evidence type="ECO:0000256" key="4">
    <source>
        <dbReference type="ARBA" id="ARBA00022989"/>
    </source>
</evidence>
<evidence type="ECO:0000256" key="5">
    <source>
        <dbReference type="ARBA" id="ARBA00023136"/>
    </source>
</evidence>
<evidence type="ECO:0000256" key="1">
    <source>
        <dbReference type="ARBA" id="ARBA00004141"/>
    </source>
</evidence>
<dbReference type="Proteomes" id="UP001055039">
    <property type="component" value="Unassembled WGS sequence"/>
</dbReference>
<sequence>MPEQTTDARSGNEAAFTWKVDGMDCASCVGKIQTALAKLPGVLDVRASVMTETLTAAVDQTRTSSEEIEARVAGLGYTLTRQLPAPSNRGAGSEEPDHPHADARSGGHVHRPDPDLRAEVLSALANAVVLLVLTIYILYEAYRRFVDPP</sequence>
<keyword evidence="10" id="KW-1185">Reference proteome</keyword>
<evidence type="ECO:0000313" key="9">
    <source>
        <dbReference type="EMBL" id="GJE67375.1"/>
    </source>
</evidence>
<comment type="subcellular location">
    <subcellularLocation>
        <location evidence="1">Membrane</location>
        <topology evidence="1">Multi-pass membrane protein</topology>
    </subcellularLocation>
</comment>
<dbReference type="Gene3D" id="1.20.1510.10">
    <property type="entry name" value="Cation efflux protein transmembrane domain"/>
    <property type="match status" value="1"/>
</dbReference>
<evidence type="ECO:0000256" key="3">
    <source>
        <dbReference type="ARBA" id="ARBA00022723"/>
    </source>
</evidence>
<dbReference type="PROSITE" id="PS50846">
    <property type="entry name" value="HMA_2"/>
    <property type="match status" value="1"/>
</dbReference>
<dbReference type="SUPFAM" id="SSF55008">
    <property type="entry name" value="HMA, heavy metal-associated domain"/>
    <property type="match status" value="1"/>
</dbReference>
<evidence type="ECO:0000313" key="10">
    <source>
        <dbReference type="Proteomes" id="UP001055039"/>
    </source>
</evidence>
<dbReference type="Pfam" id="PF00403">
    <property type="entry name" value="HMA"/>
    <property type="match status" value="1"/>
</dbReference>